<feature type="domain" description="DUF3645" evidence="8">
    <location>
        <begin position="714"/>
        <end position="744"/>
    </location>
</feature>
<dbReference type="GO" id="GO:0004843">
    <property type="term" value="F:cysteine-type deubiquitinase activity"/>
    <property type="evidence" value="ECO:0007669"/>
    <property type="project" value="UniProtKB-EC"/>
</dbReference>
<evidence type="ECO:0000256" key="2">
    <source>
        <dbReference type="ARBA" id="ARBA00012759"/>
    </source>
</evidence>
<evidence type="ECO:0000256" key="5">
    <source>
        <dbReference type="ARBA" id="ARBA00022801"/>
    </source>
</evidence>
<dbReference type="EC" id="3.4.19.12" evidence="2"/>
<evidence type="ECO:0000313" key="10">
    <source>
        <dbReference type="Proteomes" id="UP001271007"/>
    </source>
</evidence>
<keyword evidence="10" id="KW-1185">Reference proteome</keyword>
<dbReference type="PANTHER" id="PTHR13367:SF34">
    <property type="match status" value="1"/>
</dbReference>
<organism evidence="9 10">
    <name type="scientific">Extremus antarcticus</name>
    <dbReference type="NCBI Taxonomy" id="702011"/>
    <lineage>
        <taxon>Eukaryota</taxon>
        <taxon>Fungi</taxon>
        <taxon>Dikarya</taxon>
        <taxon>Ascomycota</taxon>
        <taxon>Pezizomycotina</taxon>
        <taxon>Dothideomycetes</taxon>
        <taxon>Dothideomycetidae</taxon>
        <taxon>Mycosphaerellales</taxon>
        <taxon>Extremaceae</taxon>
        <taxon>Extremus</taxon>
    </lineage>
</organism>
<keyword evidence="5" id="KW-0378">Hydrolase</keyword>
<keyword evidence="3" id="KW-0645">Protease</keyword>
<evidence type="ECO:0000259" key="7">
    <source>
        <dbReference type="Pfam" id="PF12340"/>
    </source>
</evidence>
<dbReference type="PANTHER" id="PTHR13367">
    <property type="entry name" value="UBIQUITIN THIOESTERASE"/>
    <property type="match status" value="1"/>
</dbReference>
<evidence type="ECO:0000313" key="9">
    <source>
        <dbReference type="EMBL" id="KAK3051906.1"/>
    </source>
</evidence>
<dbReference type="InterPro" id="IPR022099">
    <property type="entry name" value="DUF3638"/>
</dbReference>
<sequence>MALLQTFAQFRTVAALRELVLPTFESCSPPDGYEITKHKLEVTIKPFLLAIEATPEAEMKSEAGETWQKFEARQAQLFRNNRNAVNKWLVDALLAQTQLLVPDKPGLEHAPVNASKYIRLDDAIGAVRKKFEVWYNNRQLFRYFEQVAAKASSAAVRKIVLPEWPTSELHITRRDDGFMSVKALFSGAAPILEESTANLPQLFSDGTSVISTTRLAPLLGRLQELCQSSYERRYANELSTSLECLANYSGSKMSIGDEFNVDAAKDHLATCHDDATKMYSCIVAELKPSSSVLCNSEQWPRVSTSFLLQQLTSGAWEQLSPDWQMTLVKFGQAMVQVQRAERILRAVRAGNCEDMIGELKNVPHSNWDPLRRPDWRLLEIEAGITIREVQVQIANEMMAPSGGHNSVMQLNMGEGKSSVIVPMVTSALADTTQLVRVVVAKPQSKQMQNTLITRLGGLLGRRVYYLPFSRSTKLDKAAANAIEAMLQECMAEQGVLLIQPEHILSFKLMYLELTNLGKDKIADSLLRIQDDFDTTARDIVDESDEIFSPKFELIYTMGQQGPIECSPGRWECIQQVLGIVRSLAFDMSKQPHFLEYNNGIKGGFPRIRILKQEANDLLISGIVDHICKKGLHGFTIASQNEAIRTAVKAYISKAHPEPDEIALVEGDGAQGVFGESTKPVLLLLRGLLAGGVLGFAFRQKRWRVNFGLAPTRTPRTQVAVPYTSKDQPSPRSEFSHPDVVIILTCLCYYNDGLTNEDLFITIRHMMDSDQANAEYSLWLKETPGMPAELCHLEGINLQDRQQCEDVLFPNLCHGKYVVDYFLAHIVFPKEMKEFPSKLSSSGWDIGQANGKLTTGFSGTNDSRKLLPLDVMQLDLPAQRHTNALVLEYLLQPENTVVMMPKRLDTSVSDADHLLSTVVKQMPPVRVILDAGAQVLELNNRQVAARWLELDDNDQIKAAVFVDDNDEVSVLDRNGRDEVLRTSPFASQLDGHSLKLPHDYRAAVTLGPALSKDKLVQACMRMRRLGKGQSVVFCVNEEMENNIRLYTSRAGGEVLDVDDIILWAVSETFTTTKRAMPLWAVQGIRFLRQRALWEGAQWGGTTAMSKASSQAFIESEAQTLDQRYRPRTTTSDMFQSMPTTNPRLAEIQQRCCEFDDLQFNASTLQEEQERELAIELEQERQVQRPTSATPATARLRPDVQRFMLTSELSSTSGDHIPAFDALLSTSAGAHMRGCHLVYDSDAFRVSADFAATIVQTAGTATNLDAYQSPVQWILTRRSTRTNKVNVIMIISAMEAQRFMELPKLPARVTLHLYKPRCNSSFKALDDLAFWTHPKLETALTIDHGLTDALNLFAGQLYFASFDEYQRVCRWLNLATRPPLGVEEYCADGFVRKDANGQVAKKKSPVKFLQTLMSKIRKNGLGISKTHMGMVLEGSYLQPTDFAEWES</sequence>
<dbReference type="GO" id="GO:0006508">
    <property type="term" value="P:proteolysis"/>
    <property type="evidence" value="ECO:0007669"/>
    <property type="project" value="UniProtKB-KW"/>
</dbReference>
<name>A0AAJ0DDH9_9PEZI</name>
<comment type="catalytic activity">
    <reaction evidence="1">
        <text>Thiol-dependent hydrolysis of ester, thioester, amide, peptide and isopeptide bonds formed by the C-terminal Gly of ubiquitin (a 76-residue protein attached to proteins as an intracellular targeting signal).</text>
        <dbReference type="EC" id="3.4.19.12"/>
    </reaction>
</comment>
<dbReference type="InterPro" id="IPR022105">
    <property type="entry name" value="DUF3645"/>
</dbReference>
<dbReference type="InterPro" id="IPR051346">
    <property type="entry name" value="OTU_Deubiquitinase"/>
</dbReference>
<dbReference type="Pfam" id="PF12340">
    <property type="entry name" value="DUF3638"/>
    <property type="match status" value="1"/>
</dbReference>
<dbReference type="Pfam" id="PF12359">
    <property type="entry name" value="DUF3645"/>
    <property type="match status" value="1"/>
</dbReference>
<keyword evidence="6" id="KW-0788">Thiol protease</keyword>
<comment type="caution">
    <text evidence="9">The sequence shown here is derived from an EMBL/GenBank/DDBJ whole genome shotgun (WGS) entry which is preliminary data.</text>
</comment>
<evidence type="ECO:0000256" key="1">
    <source>
        <dbReference type="ARBA" id="ARBA00000707"/>
    </source>
</evidence>
<keyword evidence="4" id="KW-0833">Ubl conjugation pathway</keyword>
<reference evidence="9" key="1">
    <citation type="submission" date="2023-04" db="EMBL/GenBank/DDBJ databases">
        <title>Black Yeasts Isolated from many extreme environments.</title>
        <authorList>
            <person name="Coleine C."/>
            <person name="Stajich J.E."/>
            <person name="Selbmann L."/>
        </authorList>
    </citation>
    <scope>NUCLEOTIDE SEQUENCE</scope>
    <source>
        <strain evidence="9">CCFEE 5312</strain>
    </source>
</reference>
<protein>
    <recommendedName>
        <fullName evidence="2">ubiquitinyl hydrolase 1</fullName>
        <ecNumber evidence="2">3.4.19.12</ecNumber>
    </recommendedName>
</protein>
<accession>A0AAJ0DDH9</accession>
<feature type="domain" description="DUF3638" evidence="7">
    <location>
        <begin position="364"/>
        <end position="584"/>
    </location>
</feature>
<evidence type="ECO:0000259" key="8">
    <source>
        <dbReference type="Pfam" id="PF12359"/>
    </source>
</evidence>
<evidence type="ECO:0000256" key="4">
    <source>
        <dbReference type="ARBA" id="ARBA00022786"/>
    </source>
</evidence>
<dbReference type="Proteomes" id="UP001271007">
    <property type="component" value="Unassembled WGS sequence"/>
</dbReference>
<dbReference type="EMBL" id="JAWDJX010000023">
    <property type="protein sequence ID" value="KAK3051906.1"/>
    <property type="molecule type" value="Genomic_DNA"/>
</dbReference>
<gene>
    <name evidence="9" type="ORF">LTR09_006860</name>
</gene>
<evidence type="ECO:0000256" key="3">
    <source>
        <dbReference type="ARBA" id="ARBA00022670"/>
    </source>
</evidence>
<proteinExistence type="predicted"/>
<evidence type="ECO:0000256" key="6">
    <source>
        <dbReference type="ARBA" id="ARBA00022807"/>
    </source>
</evidence>